<sequence>MEEFTRRSAGPGRVLMELIKSFLEAKVLGVDLKNLSIKNPAPYDFGSCKLRVWKKFNNIKMCHITHDYMTEEHVETTSSRQKMGTMRKREDCHTKFARDKQSFYHDGDNGVNAYGRNKCRSGNFTPKIHNRVDNFSSYAKSFGHTSYDNCGVLMIAMRGIMIVMPMVIIVMIEKFTTRTCLIKMSMGAYTKMSILSILNAK</sequence>
<name>A0ACC0ALT2_CATRO</name>
<comment type="caution">
    <text evidence="1">The sequence shown here is derived from an EMBL/GenBank/DDBJ whole genome shotgun (WGS) entry which is preliminary data.</text>
</comment>
<accession>A0ACC0ALT2</accession>
<gene>
    <name evidence="1" type="ORF">M9H77_21270</name>
</gene>
<protein>
    <submittedName>
        <fullName evidence="1">Uncharacterized protein</fullName>
    </submittedName>
</protein>
<dbReference type="EMBL" id="CM044705">
    <property type="protein sequence ID" value="KAI5661947.1"/>
    <property type="molecule type" value="Genomic_DNA"/>
</dbReference>
<proteinExistence type="predicted"/>
<keyword evidence="2" id="KW-1185">Reference proteome</keyword>
<evidence type="ECO:0000313" key="2">
    <source>
        <dbReference type="Proteomes" id="UP001060085"/>
    </source>
</evidence>
<evidence type="ECO:0000313" key="1">
    <source>
        <dbReference type="EMBL" id="KAI5661947.1"/>
    </source>
</evidence>
<dbReference type="Proteomes" id="UP001060085">
    <property type="component" value="Linkage Group LG05"/>
</dbReference>
<organism evidence="1 2">
    <name type="scientific">Catharanthus roseus</name>
    <name type="common">Madagascar periwinkle</name>
    <name type="synonym">Vinca rosea</name>
    <dbReference type="NCBI Taxonomy" id="4058"/>
    <lineage>
        <taxon>Eukaryota</taxon>
        <taxon>Viridiplantae</taxon>
        <taxon>Streptophyta</taxon>
        <taxon>Embryophyta</taxon>
        <taxon>Tracheophyta</taxon>
        <taxon>Spermatophyta</taxon>
        <taxon>Magnoliopsida</taxon>
        <taxon>eudicotyledons</taxon>
        <taxon>Gunneridae</taxon>
        <taxon>Pentapetalae</taxon>
        <taxon>asterids</taxon>
        <taxon>lamiids</taxon>
        <taxon>Gentianales</taxon>
        <taxon>Apocynaceae</taxon>
        <taxon>Rauvolfioideae</taxon>
        <taxon>Vinceae</taxon>
        <taxon>Catharanthinae</taxon>
        <taxon>Catharanthus</taxon>
    </lineage>
</organism>
<reference evidence="2" key="1">
    <citation type="journal article" date="2023" name="Nat. Plants">
        <title>Single-cell RNA sequencing provides a high-resolution roadmap for understanding the multicellular compartmentation of specialized metabolism.</title>
        <authorList>
            <person name="Sun S."/>
            <person name="Shen X."/>
            <person name="Li Y."/>
            <person name="Li Y."/>
            <person name="Wang S."/>
            <person name="Li R."/>
            <person name="Zhang H."/>
            <person name="Shen G."/>
            <person name="Guo B."/>
            <person name="Wei J."/>
            <person name="Xu J."/>
            <person name="St-Pierre B."/>
            <person name="Chen S."/>
            <person name="Sun C."/>
        </authorList>
    </citation>
    <scope>NUCLEOTIDE SEQUENCE [LARGE SCALE GENOMIC DNA]</scope>
</reference>